<reference evidence="14" key="1">
    <citation type="journal article" date="2023" name="Mol. Phylogenet. Evol.">
        <title>Genome-scale phylogeny and comparative genomics of the fungal order Sordariales.</title>
        <authorList>
            <person name="Hensen N."/>
            <person name="Bonometti L."/>
            <person name="Westerberg I."/>
            <person name="Brannstrom I.O."/>
            <person name="Guillou S."/>
            <person name="Cros-Aarteil S."/>
            <person name="Calhoun S."/>
            <person name="Haridas S."/>
            <person name="Kuo A."/>
            <person name="Mondo S."/>
            <person name="Pangilinan J."/>
            <person name="Riley R."/>
            <person name="LaButti K."/>
            <person name="Andreopoulos B."/>
            <person name="Lipzen A."/>
            <person name="Chen C."/>
            <person name="Yan M."/>
            <person name="Daum C."/>
            <person name="Ng V."/>
            <person name="Clum A."/>
            <person name="Steindorff A."/>
            <person name="Ohm R.A."/>
            <person name="Martin F."/>
            <person name="Silar P."/>
            <person name="Natvig D.O."/>
            <person name="Lalanne C."/>
            <person name="Gautier V."/>
            <person name="Ament-Velasquez S.L."/>
            <person name="Kruys A."/>
            <person name="Hutchinson M.I."/>
            <person name="Powell A.J."/>
            <person name="Barry K."/>
            <person name="Miller A.N."/>
            <person name="Grigoriev I.V."/>
            <person name="Debuchy R."/>
            <person name="Gladieux P."/>
            <person name="Hiltunen Thoren M."/>
            <person name="Johannesson H."/>
        </authorList>
    </citation>
    <scope>NUCLEOTIDE SEQUENCE</scope>
    <source>
        <strain evidence="14">CBS 990.96</strain>
    </source>
</reference>
<dbReference type="Gene3D" id="3.20.20.80">
    <property type="entry name" value="Glycosidases"/>
    <property type="match status" value="1"/>
</dbReference>
<keyword evidence="5" id="KW-0147">Chitin-binding</keyword>
<dbReference type="GO" id="GO:0008061">
    <property type="term" value="F:chitin binding"/>
    <property type="evidence" value="ECO:0007669"/>
    <property type="project" value="UniProtKB-KW"/>
</dbReference>
<protein>
    <recommendedName>
        <fullName evidence="3">chitinase</fullName>
        <ecNumber evidence="3">3.2.1.14</ecNumber>
    </recommendedName>
</protein>
<keyword evidence="15" id="KW-1185">Reference proteome</keyword>
<dbReference type="InterPro" id="IPR001223">
    <property type="entry name" value="Glyco_hydro18_cat"/>
</dbReference>
<dbReference type="InterPro" id="IPR050542">
    <property type="entry name" value="Glycosyl_Hydrlase18_Chitinase"/>
</dbReference>
<dbReference type="InterPro" id="IPR001579">
    <property type="entry name" value="Glyco_hydro_18_chit_AS"/>
</dbReference>
<keyword evidence="4" id="KW-0964">Secreted</keyword>
<dbReference type="GO" id="GO:0008843">
    <property type="term" value="F:endochitinase activity"/>
    <property type="evidence" value="ECO:0007669"/>
    <property type="project" value="UniProtKB-EC"/>
</dbReference>
<keyword evidence="10" id="KW-0624">Polysaccharide degradation</keyword>
<dbReference type="GO" id="GO:0005576">
    <property type="term" value="C:extracellular region"/>
    <property type="evidence" value="ECO:0007669"/>
    <property type="project" value="UniProtKB-SubCell"/>
</dbReference>
<keyword evidence="8" id="KW-0119">Carbohydrate metabolism</keyword>
<evidence type="ECO:0000256" key="7">
    <source>
        <dbReference type="ARBA" id="ARBA00023024"/>
    </source>
</evidence>
<evidence type="ECO:0000256" key="8">
    <source>
        <dbReference type="ARBA" id="ARBA00023277"/>
    </source>
</evidence>
<dbReference type="AlphaFoldDB" id="A0AAN6YNV3"/>
<dbReference type="Proteomes" id="UP001301958">
    <property type="component" value="Unassembled WGS sequence"/>
</dbReference>
<organism evidence="14 15">
    <name type="scientific">Podospora fimiseda</name>
    <dbReference type="NCBI Taxonomy" id="252190"/>
    <lineage>
        <taxon>Eukaryota</taxon>
        <taxon>Fungi</taxon>
        <taxon>Dikarya</taxon>
        <taxon>Ascomycota</taxon>
        <taxon>Pezizomycotina</taxon>
        <taxon>Sordariomycetes</taxon>
        <taxon>Sordariomycetidae</taxon>
        <taxon>Sordariales</taxon>
        <taxon>Podosporaceae</taxon>
        <taxon>Podospora</taxon>
    </lineage>
</organism>
<gene>
    <name evidence="14" type="ORF">QBC38DRAFT_401199</name>
</gene>
<feature type="domain" description="GH18" evidence="13">
    <location>
        <begin position="1"/>
        <end position="307"/>
    </location>
</feature>
<dbReference type="PANTHER" id="PTHR45708">
    <property type="entry name" value="ENDOCHITINASE"/>
    <property type="match status" value="1"/>
</dbReference>
<evidence type="ECO:0000313" key="14">
    <source>
        <dbReference type="EMBL" id="KAK4222569.1"/>
    </source>
</evidence>
<comment type="catalytic activity">
    <reaction evidence="1">
        <text>Random endo-hydrolysis of N-acetyl-beta-D-glucosaminide (1-&gt;4)-beta-linkages in chitin and chitodextrins.</text>
        <dbReference type="EC" id="3.2.1.14"/>
    </reaction>
</comment>
<keyword evidence="7" id="KW-0146">Chitin degradation</keyword>
<comment type="subcellular location">
    <subcellularLocation>
        <location evidence="2">Secreted</location>
    </subcellularLocation>
</comment>
<dbReference type="PANTHER" id="PTHR45708:SF49">
    <property type="entry name" value="ENDOCHITINASE"/>
    <property type="match status" value="1"/>
</dbReference>
<evidence type="ECO:0000256" key="12">
    <source>
        <dbReference type="RuleBase" id="RU004453"/>
    </source>
</evidence>
<keyword evidence="6 11" id="KW-0378">Hydrolase</keyword>
<dbReference type="EMBL" id="MU865464">
    <property type="protein sequence ID" value="KAK4222569.1"/>
    <property type="molecule type" value="Genomic_DNA"/>
</dbReference>
<dbReference type="EC" id="3.2.1.14" evidence="3"/>
<dbReference type="PROSITE" id="PS01095">
    <property type="entry name" value="GH18_1"/>
    <property type="match status" value="1"/>
</dbReference>
<name>A0AAN6YNV3_9PEZI</name>
<keyword evidence="9 11" id="KW-0326">Glycosidase</keyword>
<evidence type="ECO:0000256" key="5">
    <source>
        <dbReference type="ARBA" id="ARBA00022669"/>
    </source>
</evidence>
<dbReference type="GO" id="GO:0000272">
    <property type="term" value="P:polysaccharide catabolic process"/>
    <property type="evidence" value="ECO:0007669"/>
    <property type="project" value="UniProtKB-KW"/>
</dbReference>
<evidence type="ECO:0000256" key="1">
    <source>
        <dbReference type="ARBA" id="ARBA00000822"/>
    </source>
</evidence>
<reference evidence="14" key="2">
    <citation type="submission" date="2023-05" db="EMBL/GenBank/DDBJ databases">
        <authorList>
            <consortium name="Lawrence Berkeley National Laboratory"/>
            <person name="Steindorff A."/>
            <person name="Hensen N."/>
            <person name="Bonometti L."/>
            <person name="Westerberg I."/>
            <person name="Brannstrom I.O."/>
            <person name="Guillou S."/>
            <person name="Cros-Aarteil S."/>
            <person name="Calhoun S."/>
            <person name="Haridas S."/>
            <person name="Kuo A."/>
            <person name="Mondo S."/>
            <person name="Pangilinan J."/>
            <person name="Riley R."/>
            <person name="Labutti K."/>
            <person name="Andreopoulos B."/>
            <person name="Lipzen A."/>
            <person name="Chen C."/>
            <person name="Yanf M."/>
            <person name="Daum C."/>
            <person name="Ng V."/>
            <person name="Clum A."/>
            <person name="Ohm R."/>
            <person name="Martin F."/>
            <person name="Silar P."/>
            <person name="Natvig D."/>
            <person name="Lalanne C."/>
            <person name="Gautier V."/>
            <person name="Ament-Velasquez S.L."/>
            <person name="Kruys A."/>
            <person name="Hutchinson M.I."/>
            <person name="Powell A.J."/>
            <person name="Barry K."/>
            <person name="Miller A.N."/>
            <person name="Grigoriev I.V."/>
            <person name="Debuchy R."/>
            <person name="Gladieux P."/>
            <person name="Thoren M.H."/>
            <person name="Johannesson H."/>
        </authorList>
    </citation>
    <scope>NUCLEOTIDE SEQUENCE</scope>
    <source>
        <strain evidence="14">CBS 990.96</strain>
    </source>
</reference>
<sequence length="331" mass="35774">MAFFGQTHQNFAKDLSEVCDNPNFDIITLAFITNLNPPKLNMAKDTSQPSEAQTKAGFPELMDGTFTPDGKQSVADQIKGCQGKGKKIMLSFGGDERFSNATFDSADEAKSAADNAWNLYFGGTEMQDIRPFGKDLILDGLDLDNENEKGTFYNEFVTEVRSKMDSDSSREYLISANPMAGVLSREEDFIPRSVFSMLDFISVQFYNNPDQGIGGSKFEETIKAWAGVVADAKRPKLFLGIPGPFKDEGNGGAAGSNIQSADQIKTTIESVKGMNLPGFGGVGIWDAAYAMGDEKFPLAVKTGLGAAEEVAPVGKALTDSIKRGIFGRGLW</sequence>
<evidence type="ECO:0000256" key="9">
    <source>
        <dbReference type="ARBA" id="ARBA00023295"/>
    </source>
</evidence>
<proteinExistence type="inferred from homology"/>
<dbReference type="Pfam" id="PF00704">
    <property type="entry name" value="Glyco_hydro_18"/>
    <property type="match status" value="1"/>
</dbReference>
<evidence type="ECO:0000256" key="11">
    <source>
        <dbReference type="RuleBase" id="RU000489"/>
    </source>
</evidence>
<comment type="caution">
    <text evidence="14">The sequence shown here is derived from an EMBL/GenBank/DDBJ whole genome shotgun (WGS) entry which is preliminary data.</text>
</comment>
<dbReference type="PROSITE" id="PS51910">
    <property type="entry name" value="GH18_2"/>
    <property type="match status" value="1"/>
</dbReference>
<evidence type="ECO:0000256" key="2">
    <source>
        <dbReference type="ARBA" id="ARBA00004613"/>
    </source>
</evidence>
<dbReference type="GO" id="GO:0006032">
    <property type="term" value="P:chitin catabolic process"/>
    <property type="evidence" value="ECO:0007669"/>
    <property type="project" value="UniProtKB-KW"/>
</dbReference>
<accession>A0AAN6YNV3</accession>
<dbReference type="InterPro" id="IPR017853">
    <property type="entry name" value="GH"/>
</dbReference>
<evidence type="ECO:0000256" key="3">
    <source>
        <dbReference type="ARBA" id="ARBA00012729"/>
    </source>
</evidence>
<dbReference type="SUPFAM" id="SSF51445">
    <property type="entry name" value="(Trans)glycosidases"/>
    <property type="match status" value="1"/>
</dbReference>
<comment type="similarity">
    <text evidence="12">Belongs to the glycosyl hydrolase 18 family.</text>
</comment>
<evidence type="ECO:0000256" key="4">
    <source>
        <dbReference type="ARBA" id="ARBA00022525"/>
    </source>
</evidence>
<evidence type="ECO:0000259" key="13">
    <source>
        <dbReference type="PROSITE" id="PS51910"/>
    </source>
</evidence>
<evidence type="ECO:0000256" key="10">
    <source>
        <dbReference type="ARBA" id="ARBA00023326"/>
    </source>
</evidence>
<evidence type="ECO:0000256" key="6">
    <source>
        <dbReference type="ARBA" id="ARBA00022801"/>
    </source>
</evidence>
<evidence type="ECO:0000313" key="15">
    <source>
        <dbReference type="Proteomes" id="UP001301958"/>
    </source>
</evidence>